<proteinExistence type="predicted"/>
<name>A0ABX8VAP2_9FLAO</name>
<dbReference type="RefSeq" id="WP_220640064.1">
    <property type="nucleotide sequence ID" value="NZ_CP080429.1"/>
</dbReference>
<keyword evidence="2" id="KW-1185">Reference proteome</keyword>
<evidence type="ECO:0000313" key="2">
    <source>
        <dbReference type="Proteomes" id="UP000825381"/>
    </source>
</evidence>
<accession>A0ABX8VAP2</accession>
<dbReference type="Proteomes" id="UP000825381">
    <property type="component" value="Chromosome"/>
</dbReference>
<gene>
    <name evidence="1" type="ORF">K1I41_09210</name>
</gene>
<protein>
    <submittedName>
        <fullName evidence="1">Uncharacterized protein</fullName>
    </submittedName>
</protein>
<dbReference type="EMBL" id="CP080429">
    <property type="protein sequence ID" value="QYJ67719.1"/>
    <property type="molecule type" value="Genomic_DNA"/>
</dbReference>
<organism evidence="1 2">
    <name type="scientific">Flavobacterium litorale</name>
    <dbReference type="NCBI Taxonomy" id="2856519"/>
    <lineage>
        <taxon>Bacteria</taxon>
        <taxon>Pseudomonadati</taxon>
        <taxon>Bacteroidota</taxon>
        <taxon>Flavobacteriia</taxon>
        <taxon>Flavobacteriales</taxon>
        <taxon>Flavobacteriaceae</taxon>
        <taxon>Flavobacterium</taxon>
    </lineage>
</organism>
<reference evidence="1 2" key="1">
    <citation type="submission" date="2021-07" db="EMBL/GenBank/DDBJ databases">
        <title>Flavobacterium WSW3-B6 sp.nov, isolated from seaweed.</title>
        <authorList>
            <person name="Muhammad N."/>
            <person name="Ho H."/>
            <person name="Lee Y.-J."/>
            <person name="Nguyen T."/>
            <person name="Ho J."/>
            <person name="Kim S.-G."/>
        </authorList>
    </citation>
    <scope>NUCLEOTIDE SEQUENCE [LARGE SCALE GENOMIC DNA]</scope>
    <source>
        <strain evidence="1 2">WSW3-B6</strain>
    </source>
</reference>
<sequence length="205" mass="24331">MIKFQYSSKKDTIFLTNDTTKNDWLLGNKHDLKPYTHYIINSFYLSNQTLYILNAKDKIRISYDPIYTGEEEILELQDEEKRIIDEKLNHALNEDPKPQPKILYQIDLDKFEEKSNMSNFYKNITKEEFLNELVESEKWAEKYGSGFVGTNSFVMKYLGAKGYDYRHSYTIKDELVKEEKIKEFLHKPENPEFNPVEAIKIISES</sequence>
<evidence type="ECO:0000313" key="1">
    <source>
        <dbReference type="EMBL" id="QYJ67719.1"/>
    </source>
</evidence>